<feature type="region of interest" description="Disordered" evidence="1">
    <location>
        <begin position="1"/>
        <end position="57"/>
    </location>
</feature>
<feature type="region of interest" description="Disordered" evidence="1">
    <location>
        <begin position="809"/>
        <end position="839"/>
    </location>
</feature>
<sequence length="1177" mass="131234">MADDNKQPQEDGDEGSRGEVDDVATESLEKDTDVDEKISNGDGDCEDDEEEEEVEKIVEQDVTLGLVLSVAGLKPPKVDEDATLTQEDDPVGGIRFRFMIPGMQEPAETTAVSCWDFVHADAVDPLASDDDAKPDEITETPADGDVAQENENVESADSHLEGTTKDIVEPTLTFKLNVAVHVDLAWARALDKNPYLVLTAVGPADDADNVAEGDETGSAPSVSRIGAVSLDLSPLLDGETSIAGSWGSYPGCEQQYLSPSGLLDGKLQGLKARVVASMPCLTPDLCEVVNPLTIALKTVRPLPGLIVEEGNAALEPYVTDPITKDKDAFLLQKRYCEPVHAHFYVLPRLLGNHRRVQTPAYCQGKNKVAFSATTTVLVGELDRDLVAEALETDPVRVCLHDRDVPLISTDRSLETLRQGIPARYAKLDGAADEEAELDADANGQAPEIDDVDAGLGGASNGAEEVESTPALRRHRLEEAIYREECDILARHAAQQTFGEAMFSLAELWTNSSEIIDRHRLDLYRRKPERFGNTRKAVSIKVRAGVTPVKRTFQLHPDVKKADLDLDAAERMVRQPGRYMEAGTEMRLAASITFPVHHHEKSIFARRARKRRELEQRKAPFERVVFLFEYKCGAYMQELRAVLQDVNARALPEAVSLRSHQLSDEERARADDGSLDILTGFQVVDDHFRVVVIEGLAAGAIEELTRRMPRRAANTEQLRILRNARIRFHQRLYTCFDVDLKIIRLRDPLCYIMQAAEIYDSFKVDLECHNALCRLSEMRSTLRAKTLFRSSLFPTPAMLTKLESKYGESVSVEDMDGVPRLPRRGSRRGQNQLEDQQKQVDAEGQFAIQNGEEAASDNEPLRAHSAGALRRKAATDSRNDAYLASIAARVEKDHLAVHRKTRQRIKRSTKARMAARAEKDRALLQALGQDDKQIFMYSGQKLNFVEMQQDRLRQRLATHANVTYTYSKDFQSLAFPLVNEERVAKNEAEAQRAKFITKRGFVYPAPRESSEARKGKREISEARAEELKEPWEDPALMHRPARSDHELDFDCIPTNDNTVFGGYHKDGSRNPEFFRSVHLSGDGVEAEAQARKAQEHQEWLDRVVVDTLDFKAHQGVKGEKPTQLDKIRDILDSKPRKKGIYMVRNVTLPSGKRAPLRAPPVSIMGPSAPVPKSVSFSS</sequence>
<feature type="region of interest" description="Disordered" evidence="1">
    <location>
        <begin position="1148"/>
        <end position="1177"/>
    </location>
</feature>
<dbReference type="InParanoid" id="A0A2R5GZ33"/>
<dbReference type="AlphaFoldDB" id="A0A2R5GZ33"/>
<evidence type="ECO:0000313" key="3">
    <source>
        <dbReference type="Proteomes" id="UP000241890"/>
    </source>
</evidence>
<feature type="compositionally biased region" description="Acidic residues" evidence="1">
    <location>
        <begin position="43"/>
        <end position="54"/>
    </location>
</feature>
<comment type="caution">
    <text evidence="2">The sequence shown here is derived from an EMBL/GenBank/DDBJ whole genome shotgun (WGS) entry which is preliminary data.</text>
</comment>
<proteinExistence type="predicted"/>
<feature type="region of interest" description="Disordered" evidence="1">
    <location>
        <begin position="126"/>
        <end position="164"/>
    </location>
</feature>
<gene>
    <name evidence="2" type="ORF">FCC1311_099542</name>
</gene>
<organism evidence="2 3">
    <name type="scientific">Hondaea fermentalgiana</name>
    <dbReference type="NCBI Taxonomy" id="2315210"/>
    <lineage>
        <taxon>Eukaryota</taxon>
        <taxon>Sar</taxon>
        <taxon>Stramenopiles</taxon>
        <taxon>Bigyra</taxon>
        <taxon>Labyrinthulomycetes</taxon>
        <taxon>Thraustochytrida</taxon>
        <taxon>Thraustochytriidae</taxon>
        <taxon>Hondaea</taxon>
    </lineage>
</organism>
<dbReference type="PANTHER" id="PTHR33667:SF7">
    <property type="entry name" value="RIKEN CDNA 1810020O05 GENE"/>
    <property type="match status" value="1"/>
</dbReference>
<dbReference type="PANTHER" id="PTHR33667">
    <property type="entry name" value="SI:DKEY-57N24.6"/>
    <property type="match status" value="1"/>
</dbReference>
<accession>A0A2R5GZ33</accession>
<dbReference type="Proteomes" id="UP000241890">
    <property type="component" value="Unassembled WGS sequence"/>
</dbReference>
<feature type="compositionally biased region" description="Basic and acidic residues" evidence="1">
    <location>
        <begin position="27"/>
        <end position="39"/>
    </location>
</feature>
<feature type="region of interest" description="Disordered" evidence="1">
    <location>
        <begin position="851"/>
        <end position="873"/>
    </location>
</feature>
<evidence type="ECO:0000313" key="2">
    <source>
        <dbReference type="EMBL" id="GBG33731.1"/>
    </source>
</evidence>
<keyword evidence="3" id="KW-1185">Reference proteome</keyword>
<feature type="compositionally biased region" description="Basic and acidic residues" evidence="1">
    <location>
        <begin position="1"/>
        <end position="20"/>
    </location>
</feature>
<reference evidence="2 3" key="1">
    <citation type="submission" date="2017-12" db="EMBL/GenBank/DDBJ databases">
        <title>Sequencing, de novo assembly and annotation of complete genome of a new Thraustochytrid species, strain FCC1311.</title>
        <authorList>
            <person name="Sedici K."/>
            <person name="Godart F."/>
            <person name="Aiese Cigliano R."/>
            <person name="Sanseverino W."/>
            <person name="Barakat M."/>
            <person name="Ortet P."/>
            <person name="Marechal E."/>
            <person name="Cagnac O."/>
            <person name="Amato A."/>
        </authorList>
    </citation>
    <scope>NUCLEOTIDE SEQUENCE [LARGE SCALE GENOMIC DNA]</scope>
</reference>
<name>A0A2R5GZ33_9STRA</name>
<dbReference type="OrthoDB" id="188352at2759"/>
<dbReference type="EMBL" id="BEYU01000166">
    <property type="protein sequence ID" value="GBG33731.1"/>
    <property type="molecule type" value="Genomic_DNA"/>
</dbReference>
<protein>
    <submittedName>
        <fullName evidence="2">Uncharacterized protein</fullName>
    </submittedName>
</protein>
<evidence type="ECO:0000256" key="1">
    <source>
        <dbReference type="SAM" id="MobiDB-lite"/>
    </source>
</evidence>